<protein>
    <submittedName>
        <fullName evidence="3">P-loop containing nucleoside triphosphate hydrolase protein</fullName>
    </submittedName>
</protein>
<proteinExistence type="predicted"/>
<dbReference type="Gene3D" id="3.40.50.300">
    <property type="entry name" value="P-loop containing nucleotide triphosphate hydrolases"/>
    <property type="match status" value="1"/>
</dbReference>
<dbReference type="Proteomes" id="UP001219568">
    <property type="component" value="Unassembled WGS sequence"/>
</dbReference>
<dbReference type="EMBL" id="JAQJZL010000003">
    <property type="protein sequence ID" value="KAJ6047936.1"/>
    <property type="molecule type" value="Genomic_DNA"/>
</dbReference>
<gene>
    <name evidence="3" type="ORF">N7460_004083</name>
</gene>
<reference evidence="3" key="2">
    <citation type="submission" date="2023-01" db="EMBL/GenBank/DDBJ databases">
        <authorList>
            <person name="Petersen C."/>
        </authorList>
    </citation>
    <scope>NUCLEOTIDE SEQUENCE</scope>
    <source>
        <strain evidence="3">IBT 15450</strain>
    </source>
</reference>
<dbReference type="Pfam" id="PF01926">
    <property type="entry name" value="MMR_HSR1"/>
    <property type="match status" value="1"/>
</dbReference>
<keyword evidence="3" id="KW-0378">Hydrolase</keyword>
<feature type="compositionally biased region" description="Basic and acidic residues" evidence="1">
    <location>
        <begin position="336"/>
        <end position="348"/>
    </location>
</feature>
<dbReference type="SUPFAM" id="SSF52540">
    <property type="entry name" value="P-loop containing nucleoside triphosphate hydrolases"/>
    <property type="match status" value="1"/>
</dbReference>
<evidence type="ECO:0000256" key="1">
    <source>
        <dbReference type="SAM" id="MobiDB-lite"/>
    </source>
</evidence>
<evidence type="ECO:0000313" key="4">
    <source>
        <dbReference type="Proteomes" id="UP001219568"/>
    </source>
</evidence>
<feature type="region of interest" description="Disordered" evidence="1">
    <location>
        <begin position="308"/>
        <end position="363"/>
    </location>
</feature>
<feature type="compositionally biased region" description="Basic and acidic residues" evidence="1">
    <location>
        <begin position="308"/>
        <end position="320"/>
    </location>
</feature>
<feature type="domain" description="G" evidence="2">
    <location>
        <begin position="1"/>
        <end position="65"/>
    </location>
</feature>
<dbReference type="AlphaFoldDB" id="A0AAD6IIE9"/>
<organism evidence="3 4">
    <name type="scientific">Penicillium canescens</name>
    <dbReference type="NCBI Taxonomy" id="5083"/>
    <lineage>
        <taxon>Eukaryota</taxon>
        <taxon>Fungi</taxon>
        <taxon>Dikarya</taxon>
        <taxon>Ascomycota</taxon>
        <taxon>Pezizomycotina</taxon>
        <taxon>Eurotiomycetes</taxon>
        <taxon>Eurotiomycetidae</taxon>
        <taxon>Eurotiales</taxon>
        <taxon>Aspergillaceae</taxon>
        <taxon>Penicillium</taxon>
    </lineage>
</organism>
<comment type="caution">
    <text evidence="3">The sequence shown here is derived from an EMBL/GenBank/DDBJ whole genome shotgun (WGS) entry which is preliminary data.</text>
</comment>
<accession>A0AAD6IIE9</accession>
<feature type="compositionally biased region" description="Pro residues" evidence="1">
    <location>
        <begin position="322"/>
        <end position="334"/>
    </location>
</feature>
<sequence length="600" mass="68670">MGVTGSGKSSFISLCARKRVEIGHTLGACTSVVDVYAYELSPDRTVYLIDTPGFDDTNRSDAQVLREIATWLGDSYQNKILLSGILYLHRISDIRMQGSAKRNLTMFTELCGDDALKKVILVTTMWDKVASEDASMREKELFDKPEFWGYMLSKGSTSHRHSNTEDSARAIVDLLAKNNRPITTNLQKELVDEHRSLNQTSAGRELESELNKEKAKWDMERREIEEQMKVAIKQQNREAEQAMREERERYTSMIKKAEEDTGVLRSDMEKLLAHRDERVTRLEQQLKEQQAAYDAAFKLMKNREKRLEKEKAKLAKKTSEPKVPPSPSPSPSPLPTDREKSKARGKADSEEEVAVATWTRTNEKDVESHSRKTVYVPFWVVLHGTKFAGFSSEYNASQMAYPEMRKGSGVLAATSYGESHEGALTWIARYNDGTWATSDGLFVRYGHLGTTLETRGFQDLETCVLGPGNTYYARWRTNKWSCHGKTEFRNAIRTHSTMEDGSTILNLTIGFGGSYVISYGRRNDLRNVKSVWNLRGHYEHLSKFLDKNKDISIIALSLDPLSKSTYMIIFREPDKAGRWELRWFGVRKLEKPIHDWWHKS</sequence>
<dbReference type="GO" id="GO:0016787">
    <property type="term" value="F:hydrolase activity"/>
    <property type="evidence" value="ECO:0007669"/>
    <property type="project" value="UniProtKB-KW"/>
</dbReference>
<evidence type="ECO:0000259" key="2">
    <source>
        <dbReference type="Pfam" id="PF01926"/>
    </source>
</evidence>
<evidence type="ECO:0000313" key="3">
    <source>
        <dbReference type="EMBL" id="KAJ6047936.1"/>
    </source>
</evidence>
<dbReference type="GO" id="GO:0005525">
    <property type="term" value="F:GTP binding"/>
    <property type="evidence" value="ECO:0007669"/>
    <property type="project" value="InterPro"/>
</dbReference>
<reference evidence="3" key="1">
    <citation type="journal article" date="2023" name="IMA Fungus">
        <title>Comparative genomic study of the Penicillium genus elucidates a diverse pangenome and 15 lateral gene transfer events.</title>
        <authorList>
            <person name="Petersen C."/>
            <person name="Sorensen T."/>
            <person name="Nielsen M.R."/>
            <person name="Sondergaard T.E."/>
            <person name="Sorensen J.L."/>
            <person name="Fitzpatrick D.A."/>
            <person name="Frisvad J.C."/>
            <person name="Nielsen K.L."/>
        </authorList>
    </citation>
    <scope>NUCLEOTIDE SEQUENCE</scope>
    <source>
        <strain evidence="3">IBT 15450</strain>
    </source>
</reference>
<dbReference type="InterPro" id="IPR027417">
    <property type="entry name" value="P-loop_NTPase"/>
</dbReference>
<dbReference type="InterPro" id="IPR006073">
    <property type="entry name" value="GTP-bd"/>
</dbReference>
<name>A0AAD6IIE9_PENCN</name>
<keyword evidence="4" id="KW-1185">Reference proteome</keyword>